<feature type="domain" description="SH2" evidence="3">
    <location>
        <begin position="609"/>
        <end position="693"/>
    </location>
</feature>
<dbReference type="PANTHER" id="PTHR11801">
    <property type="entry name" value="SIGNAL TRANSDUCER AND ACTIVATOR OF TRANSCRIPTION"/>
    <property type="match status" value="1"/>
</dbReference>
<dbReference type="InterPro" id="IPR000980">
    <property type="entry name" value="SH2"/>
</dbReference>
<dbReference type="CDD" id="cd10338">
    <property type="entry name" value="SH2_SHA"/>
    <property type="match status" value="1"/>
</dbReference>
<gene>
    <name evidence="4" type="ORF">CXB51_029165</name>
</gene>
<organism evidence="4 5">
    <name type="scientific">Gossypium anomalum</name>
    <dbReference type="NCBI Taxonomy" id="47600"/>
    <lineage>
        <taxon>Eukaryota</taxon>
        <taxon>Viridiplantae</taxon>
        <taxon>Streptophyta</taxon>
        <taxon>Embryophyta</taxon>
        <taxon>Tracheophyta</taxon>
        <taxon>Spermatophyta</taxon>
        <taxon>Magnoliopsida</taxon>
        <taxon>eudicotyledons</taxon>
        <taxon>Gunneridae</taxon>
        <taxon>Pentapetalae</taxon>
        <taxon>rosids</taxon>
        <taxon>malvids</taxon>
        <taxon>Malvales</taxon>
        <taxon>Malvaceae</taxon>
        <taxon>Malvoideae</taxon>
        <taxon>Gossypium</taxon>
    </lineage>
</organism>
<evidence type="ECO:0000313" key="5">
    <source>
        <dbReference type="Proteomes" id="UP000701853"/>
    </source>
</evidence>
<comment type="caution">
    <text evidence="4">The sequence shown here is derived from an EMBL/GenBank/DDBJ whole genome shotgun (WGS) entry which is preliminary data.</text>
</comment>
<dbReference type="Gene3D" id="3.30.505.10">
    <property type="entry name" value="SH2 domain"/>
    <property type="match status" value="1"/>
</dbReference>
<evidence type="ECO:0000313" key="4">
    <source>
        <dbReference type="EMBL" id="KAG8479529.1"/>
    </source>
</evidence>
<protein>
    <recommendedName>
        <fullName evidence="3">SH2 domain-containing protein</fullName>
    </recommendedName>
</protein>
<evidence type="ECO:0000256" key="1">
    <source>
        <dbReference type="ARBA" id="ARBA00022999"/>
    </source>
</evidence>
<dbReference type="SUPFAM" id="SSF55550">
    <property type="entry name" value="SH2 domain"/>
    <property type="match status" value="1"/>
</dbReference>
<accession>A0A8J6CP52</accession>
<dbReference type="GO" id="GO:0007165">
    <property type="term" value="P:signal transduction"/>
    <property type="evidence" value="ECO:0007669"/>
    <property type="project" value="InterPro"/>
</dbReference>
<dbReference type="Proteomes" id="UP000701853">
    <property type="component" value="Chromosome 11"/>
</dbReference>
<dbReference type="PROSITE" id="PS50001">
    <property type="entry name" value="SH2"/>
    <property type="match status" value="1"/>
</dbReference>
<proteinExistence type="predicted"/>
<evidence type="ECO:0000256" key="2">
    <source>
        <dbReference type="PROSITE-ProRule" id="PRU00191"/>
    </source>
</evidence>
<dbReference type="SUPFAM" id="SSF49899">
    <property type="entry name" value="Concanavalin A-like lectins/glucanases"/>
    <property type="match status" value="1"/>
</dbReference>
<dbReference type="GO" id="GO:0003700">
    <property type="term" value="F:DNA-binding transcription factor activity"/>
    <property type="evidence" value="ECO:0007669"/>
    <property type="project" value="InterPro"/>
</dbReference>
<keyword evidence="5" id="KW-1185">Reference proteome</keyword>
<dbReference type="FunFam" id="3.30.505.10:FF:000086">
    <property type="entry name" value="SH2 domain protein B"/>
    <property type="match status" value="1"/>
</dbReference>
<evidence type="ECO:0000259" key="3">
    <source>
        <dbReference type="PROSITE" id="PS50001"/>
    </source>
</evidence>
<dbReference type="InterPro" id="IPR036860">
    <property type="entry name" value="SH2_dom_sf"/>
</dbReference>
<dbReference type="EMBL" id="JAHUZN010000011">
    <property type="protein sequence ID" value="KAG8479529.1"/>
    <property type="molecule type" value="Genomic_DNA"/>
</dbReference>
<dbReference type="OrthoDB" id="10263919at2759"/>
<keyword evidence="1 2" id="KW-0727">SH2 domain</keyword>
<name>A0A8J6CP52_9ROSI</name>
<dbReference type="Gene3D" id="2.60.120.200">
    <property type="match status" value="1"/>
</dbReference>
<dbReference type="InterPro" id="IPR001217">
    <property type="entry name" value="STAT"/>
</dbReference>
<sequence length="710" mass="79655">MGENNQIIGEDDYILLKDFKVETEVDEEKGFILCFWVYIFNSNAFPSTILKQVYAETNSSPPLLVLNEKTLMIFPLTCLLNEALGPGNTAFPSEVPKVSAEIEHPQNNWIHVGYEVSSDFVRLYINGEIAGELHLSSLSNDNSMPNGSRKRTLIGITGDSNLQGFIHDAKVLPSTLSIKEQYVKDPPLRLSIDESSISDIEEDNGFWNIVGGKASCRRIFSLDVVLLNTFGQPVNKELEVVASLLYAHNRLPVEKTNDEEPPLLASCDGIEFASCDRPCKLSKGRASFKLKISKVLSSKCDNRQFCIKFGVSKLEGYRFLEDFSPSIRCISRNRTPRTSTVIWKKVSAVHPVNGSQPFGLDDSSCEPKHNTVHEAKLSPTSKRVRLGEAKISAVDQHREECNSLASKQNQVENGFGSRLEARPENFEEMNTSLSDSESTGARDSALKSVSSRGHSVPDVTIFRYCLGGLTDRSLLLKEIATTVSDEEISGFAEQVSLYSGCSHHRHQIKMAKRLIDEGTVAWNLISQNNLQVQWESAVFEIEEQFMKIASCSSRSLTQQDFELLRKIAGCQEYMAQENFEKMWCWLYPVAYTLSSDWVNAMWNSTSPKWIEGFITKEEAELSLQGSRGLQEPGTFILRFPTSRSWPHPDAGSLVVTYVGTDYSLHHKLLSLDNVYSSGVREKNVKVKPLQDMLLEEPELSRLGRYETPPL</sequence>
<dbReference type="AlphaFoldDB" id="A0A8J6CP52"/>
<reference evidence="4 5" key="1">
    <citation type="journal article" date="2021" name="bioRxiv">
        <title>The Gossypium anomalum genome as a resource for cotton improvement and evolutionary analysis of hybrid incompatibility.</title>
        <authorList>
            <person name="Grover C.E."/>
            <person name="Yuan D."/>
            <person name="Arick M.A."/>
            <person name="Miller E.R."/>
            <person name="Hu G."/>
            <person name="Peterson D.G."/>
            <person name="Wendel J.F."/>
            <person name="Udall J.A."/>
        </authorList>
    </citation>
    <scope>NUCLEOTIDE SEQUENCE [LARGE SCALE GENOMIC DNA]</scope>
    <source>
        <strain evidence="4">JFW-Udall</strain>
        <tissue evidence="4">Leaf</tissue>
    </source>
</reference>
<dbReference type="InterPro" id="IPR013320">
    <property type="entry name" value="ConA-like_dom_sf"/>
</dbReference>